<reference evidence="3" key="3">
    <citation type="journal article" date="2021" name="World Allergy Organ. J.">
        <title>Chromosome-level assembly of Dermatophagoides farinae genome and transcriptome reveals two novel allergens Der f 37 and Der f 39.</title>
        <authorList>
            <person name="Chen J."/>
            <person name="Cai Z."/>
            <person name="Fan D."/>
            <person name="Hu J."/>
            <person name="Hou Y."/>
            <person name="He Y."/>
            <person name="Zhang Z."/>
            <person name="Zhao Z."/>
            <person name="Gao P."/>
            <person name="Hu W."/>
            <person name="Sun J."/>
            <person name="Li J."/>
            <person name="Ji K."/>
        </authorList>
    </citation>
    <scope>NUCLEOTIDE SEQUENCE</scope>
    <source>
        <strain evidence="3">JKM2019</strain>
    </source>
</reference>
<dbReference type="EMBL" id="SDOV01000004">
    <property type="protein sequence ID" value="KAH7642063.1"/>
    <property type="molecule type" value="Genomic_DNA"/>
</dbReference>
<gene>
    <name evidence="4" type="primary">ASTE1</name>
    <name evidence="4" type="ORF">DERF_003091</name>
    <name evidence="3" type="ORF">HUG17_5108</name>
</gene>
<dbReference type="InterPro" id="IPR006085">
    <property type="entry name" value="XPG_DNA_repair_N"/>
</dbReference>
<evidence type="ECO:0000313" key="3">
    <source>
        <dbReference type="EMBL" id="KAH7642063.1"/>
    </source>
</evidence>
<dbReference type="PANTHER" id="PTHR15665">
    <property type="entry name" value="ASTEROID PROTEIN"/>
    <property type="match status" value="1"/>
</dbReference>
<reference evidence="4" key="1">
    <citation type="submission" date="2013-05" db="EMBL/GenBank/DDBJ databases">
        <authorList>
            <person name="Yim A.K.Y."/>
            <person name="Chan T.F."/>
            <person name="Ji K.M."/>
            <person name="Liu X.Y."/>
            <person name="Zhou J.W."/>
            <person name="Li R.Q."/>
            <person name="Yang K.Y."/>
            <person name="Li J."/>
            <person name="Li M."/>
            <person name="Law P.T.W."/>
            <person name="Wu Y.L."/>
            <person name="Cai Z.L."/>
            <person name="Qin H."/>
            <person name="Bao Y."/>
            <person name="Leung R.K.K."/>
            <person name="Ng P.K.S."/>
            <person name="Zou J."/>
            <person name="Zhong X.J."/>
            <person name="Ran P.X."/>
            <person name="Zhong N.S."/>
            <person name="Liu Z.G."/>
            <person name="Tsui S.K.W."/>
        </authorList>
    </citation>
    <scope>NUCLEOTIDE SEQUENCE</scope>
    <source>
        <strain evidence="4">Derf</strain>
        <tissue evidence="4">Whole organism</tissue>
    </source>
</reference>
<evidence type="ECO:0000313" key="4">
    <source>
        <dbReference type="EMBL" id="KAH9529197.1"/>
    </source>
</evidence>
<organism evidence="4 5">
    <name type="scientific">Dermatophagoides farinae</name>
    <name type="common">American house dust mite</name>
    <dbReference type="NCBI Taxonomy" id="6954"/>
    <lineage>
        <taxon>Eukaryota</taxon>
        <taxon>Metazoa</taxon>
        <taxon>Ecdysozoa</taxon>
        <taxon>Arthropoda</taxon>
        <taxon>Chelicerata</taxon>
        <taxon>Arachnida</taxon>
        <taxon>Acari</taxon>
        <taxon>Acariformes</taxon>
        <taxon>Sarcoptiformes</taxon>
        <taxon>Astigmata</taxon>
        <taxon>Psoroptidia</taxon>
        <taxon>Analgoidea</taxon>
        <taxon>Pyroglyphidae</taxon>
        <taxon>Dermatophagoidinae</taxon>
        <taxon>Dermatophagoides</taxon>
    </lineage>
</organism>
<dbReference type="SUPFAM" id="SSF88723">
    <property type="entry name" value="PIN domain-like"/>
    <property type="match status" value="1"/>
</dbReference>
<evidence type="ECO:0000259" key="2">
    <source>
        <dbReference type="SMART" id="SM00485"/>
    </source>
</evidence>
<accession>A0A922LCD3</accession>
<comment type="caution">
    <text evidence="4">The sequence shown here is derived from an EMBL/GenBank/DDBJ whole genome shotgun (WGS) entry which is preliminary data.</text>
</comment>
<evidence type="ECO:0000256" key="1">
    <source>
        <dbReference type="ARBA" id="ARBA00007398"/>
    </source>
</evidence>
<sequence length="693" mass="81568">MGVQGLLSFMNRNDYFKIHQLKDTVLVIDGYNLVYQQFFKYQQNVNDHMYGGDYDQLARHVQQFFKSLLKCNIQPIVVFDGAIDPSLEKLKTLLKRVDIALNNAHKIYANNYFIEGVMPLLADSIYRLQLERLGIPVFQTCYEADQTIIQIAYDLECPILSNDSDFLLFNLPAGIVNLQSLFDFDVVVNRDSDDHYYIRCRYYCVENLKRPYPKINLDLVQIIGFMLGNDYVDNETMAMFTRRISSHKDRQKLINDVFIWIAKHDTLKSLIGHMGVILRNTDHHLIEIIKKHYLLLERSIHTQKPIDHRTYLEENISRLFIENINIPRWMRSKFVHKQIHCRLLSIINARIDWCRPLVEDFSYPQSSYETANELLQCIYGILRSQDKNTAKIKRYCRKNMEFKAHAITPIINMEKKLLPKLSAIEQMDSQERKSLFFQILQIKPEVYESLMKLLDRLKTCCSIDHSTIIIPFSSMLLALLYMLRNFPDHIWLEFVYAIFMNIWFTGYLCHGTNGPIFLKLDSISRQTIQNNLIQFSSLPVLSCSKVYMPRLVHFYNSFQTCVDNIDFLGQIFNLKHIFNADIMLCALKGTFIYNLTAELCSRPKPFLYIQQLLQRQKFKPLDILIEMFNLILHESDRYMLAKNRLLADSDIVTKSLKCKITNTITPNNKYFVRAFDFTSKKTHVNSQKLKLHK</sequence>
<dbReference type="SMART" id="SM00485">
    <property type="entry name" value="XPGN"/>
    <property type="match status" value="1"/>
</dbReference>
<dbReference type="InterPro" id="IPR029060">
    <property type="entry name" value="PIN-like_dom_sf"/>
</dbReference>
<feature type="domain" description="XPG N-terminal" evidence="2">
    <location>
        <begin position="1"/>
        <end position="103"/>
    </location>
</feature>
<reference evidence="4" key="4">
    <citation type="journal article" date="2022" name="Res Sq">
        <title>Comparative Genomics Reveals Insights into the Divergent Evolution of Astigmatic Mites and Household Pest Adaptations.</title>
        <authorList>
            <person name="Xiong Q."/>
            <person name="Wan A.T.-Y."/>
            <person name="Liu X.-Y."/>
            <person name="Fung C.S.-H."/>
            <person name="Xiao X."/>
            <person name="Malainual N."/>
            <person name="Hou J."/>
            <person name="Wang L."/>
            <person name="Wang M."/>
            <person name="Yang K."/>
            <person name="Cui Y."/>
            <person name="Leung E."/>
            <person name="Nong W."/>
            <person name="Shin S.-K."/>
            <person name="Au S."/>
            <person name="Jeong K.Y."/>
            <person name="Chew F.T."/>
            <person name="Hui J."/>
            <person name="Leung T.F."/>
            <person name="Tungtrongchitr A."/>
            <person name="Zhong N."/>
            <person name="Liu Z."/>
            <person name="Tsui S."/>
        </authorList>
    </citation>
    <scope>NUCLEOTIDE SEQUENCE</scope>
    <source>
        <strain evidence="4">Derf</strain>
        <tissue evidence="4">Whole organism</tissue>
    </source>
</reference>
<dbReference type="InterPro" id="IPR026832">
    <property type="entry name" value="Asteroid"/>
</dbReference>
<dbReference type="Pfam" id="PF00752">
    <property type="entry name" value="XPG_N"/>
    <property type="match status" value="1"/>
</dbReference>
<dbReference type="AlphaFoldDB" id="A0A922LCD3"/>
<evidence type="ECO:0000313" key="5">
    <source>
        <dbReference type="Proteomes" id="UP000790347"/>
    </source>
</evidence>
<proteinExistence type="inferred from homology"/>
<dbReference type="GO" id="GO:0004518">
    <property type="term" value="F:nuclease activity"/>
    <property type="evidence" value="ECO:0007669"/>
    <property type="project" value="InterPro"/>
</dbReference>
<keyword evidence="5" id="KW-1185">Reference proteome</keyword>
<dbReference type="EMBL" id="ASGP02000001">
    <property type="protein sequence ID" value="KAH9529197.1"/>
    <property type="molecule type" value="Genomic_DNA"/>
</dbReference>
<dbReference type="OrthoDB" id="25987at2759"/>
<reference evidence="3" key="2">
    <citation type="submission" date="2020-06" db="EMBL/GenBank/DDBJ databases">
        <authorList>
            <person name="Ji K."/>
            <person name="Li J."/>
        </authorList>
    </citation>
    <scope>NUCLEOTIDE SEQUENCE</scope>
    <source>
        <strain evidence="3">JKM2019</strain>
        <tissue evidence="3">Whole body</tissue>
    </source>
</reference>
<dbReference type="Proteomes" id="UP000790347">
    <property type="component" value="Unassembled WGS sequence"/>
</dbReference>
<comment type="similarity">
    <text evidence="1">Belongs to the asteroid family.</text>
</comment>
<protein>
    <submittedName>
        <fullName evidence="4">Protein asteroid 1</fullName>
    </submittedName>
    <submittedName>
        <fullName evidence="3">Xpg and nyn domain containing protein</fullName>
    </submittedName>
</protein>
<dbReference type="Proteomes" id="UP000828236">
    <property type="component" value="Unassembled WGS sequence"/>
</dbReference>
<dbReference type="PANTHER" id="PTHR15665:SF1">
    <property type="entry name" value="PROTEIN ASTEROID HOMOLOG 1"/>
    <property type="match status" value="1"/>
</dbReference>
<name>A0A922LCD3_DERFA</name>
<dbReference type="Gene3D" id="3.40.50.1010">
    <property type="entry name" value="5'-nuclease"/>
    <property type="match status" value="1"/>
</dbReference>